<comment type="caution">
    <text evidence="9">The sequence shown here is derived from an EMBL/GenBank/DDBJ whole genome shotgun (WGS) entry which is preliminary data.</text>
</comment>
<dbReference type="GO" id="GO:0004565">
    <property type="term" value="F:beta-galactosidase activity"/>
    <property type="evidence" value="ECO:0007669"/>
    <property type="project" value="UniProtKB-EC"/>
</dbReference>
<evidence type="ECO:0000256" key="1">
    <source>
        <dbReference type="ARBA" id="ARBA00001412"/>
    </source>
</evidence>
<dbReference type="Pfam" id="PF16353">
    <property type="entry name" value="LacZ_4"/>
    <property type="match status" value="1"/>
</dbReference>
<dbReference type="Gene3D" id="3.20.20.80">
    <property type="entry name" value="Glycosidases"/>
    <property type="match status" value="1"/>
</dbReference>
<dbReference type="InterPro" id="IPR011013">
    <property type="entry name" value="Gal_mutarotase_sf_dom"/>
</dbReference>
<dbReference type="GO" id="GO:0005990">
    <property type="term" value="P:lactose catabolic process"/>
    <property type="evidence" value="ECO:0007669"/>
    <property type="project" value="TreeGrafter"/>
</dbReference>
<dbReference type="InterPro" id="IPR032312">
    <property type="entry name" value="LacZ_4"/>
</dbReference>
<dbReference type="Gene3D" id="2.70.98.10">
    <property type="match status" value="1"/>
</dbReference>
<dbReference type="InterPro" id="IPR006103">
    <property type="entry name" value="Glyco_hydro_2_cat"/>
</dbReference>
<accession>A0A949JWZ0</accession>
<dbReference type="SMART" id="SM01038">
    <property type="entry name" value="Bgal_small_N"/>
    <property type="match status" value="1"/>
</dbReference>
<dbReference type="AlphaFoldDB" id="A0A949JWZ0"/>
<dbReference type="InterPro" id="IPR050347">
    <property type="entry name" value="Bact_Beta-galactosidase"/>
</dbReference>
<dbReference type="PROSITE" id="PS00719">
    <property type="entry name" value="GLYCOSYL_HYDROL_F2_1"/>
    <property type="match status" value="1"/>
</dbReference>
<reference evidence="9" key="1">
    <citation type="submission" date="2021-06" db="EMBL/GenBank/DDBJ databases">
        <title>Description of novel taxa of the family Lachnospiraceae.</title>
        <authorList>
            <person name="Chaplin A.V."/>
            <person name="Sokolova S.R."/>
            <person name="Pikina A.P."/>
            <person name="Korzhanova M."/>
            <person name="Belova V."/>
            <person name="Korostin D."/>
            <person name="Efimov B.A."/>
        </authorList>
    </citation>
    <scope>NUCLEOTIDE SEQUENCE</scope>
    <source>
        <strain evidence="9">ASD5720</strain>
    </source>
</reference>
<dbReference type="InterPro" id="IPR023230">
    <property type="entry name" value="Glyco_hydro_2_CS"/>
</dbReference>
<sequence length="1013" mass="115259">MKLPTYHEDLSVFHVGTEDPRAYYIPFSPLSALGPDFEERKDSDRFQLLSGNWRFRYYENTRQVPEQAVLPDFPMHSLDIIPVPSTWQSLGYERYHYSNLEYTIPYDPPYVPAQNPCGLYLTDFTCSLRDGLERYLNFEGVDSCFYVWVNGKPVGYSQISHSSSEFNVTRYIKEGTNRLAVLVLKWCDGTYLECQDKMRLSGIFRDVYLLSRPPEHIRDYQVTTDVPEGGTTAFVQISFTYRGSSFPVHYVLTDPCGEKIASGTAADGPLVIEVPDAKLWSDESAQLYSLLLCTDGECIRETVGIRTISVRHGQILLNDTPIRFHGVNRHEFHARNGYTVTSEELEQEIRLMKQHHINAVRTSHYPAAPLLYTLCDRYGLYVIDEADVEAHGIIKLYKAMQQSTNGTIADNPCFREAILDRETALVARDKNRPCVLIWSLGNETGYGSNMEAGCRLVKGLDPTRLLNYESSTHPIMCQDIDGIDVLSRMYLPIPELEALLADPATKKPVILTEYIHCMGNSPGDIEDYFQLMSRYPNLAGGFIWEWRDQSADMGYTEDGRTKYFYGGDYGDFPNCGNFCVDGITYPDGRPHTGLFEHKNVFRPARIKACDLTAGSFTLTNLLSFTDLSELLELKYEITQDGMPWESGRIPCPAAPPRQTAAFTLPYTLPESGRCFLRIRMMANRSVPFADSEEEFEYGFDQFELPIPGTGFVPGCLDETGSLTVREEADAYHILGNGFLYRFNRLSASFDRLYVDGEELLSEPAAYTLWRAPTDNDRYIREEWEAAGYDRTFPRVYESTCHIMENVVRIDCHLSLTAVALQPILYLDVTWQIDAAGRIRGSVDANKESCFPYLPRFGIHFALPREFDTVTYFGYGPFESYCDKHRADYVGLFHETVDDLFEDYIKPQENGSHFGCEYLSLESPRHALTVTAQLPFSFQALPYSAAELTRKRHSCELVKSGYTHLTVDYAMSGIGSNSCGPALADEYRFSETEFHWDFLLAFERLSAPMSPRCI</sequence>
<dbReference type="PANTHER" id="PTHR46323">
    <property type="entry name" value="BETA-GALACTOSIDASE"/>
    <property type="match status" value="1"/>
</dbReference>
<dbReference type="Proteomes" id="UP000712157">
    <property type="component" value="Unassembled WGS sequence"/>
</dbReference>
<dbReference type="InterPro" id="IPR006104">
    <property type="entry name" value="Glyco_hydro_2_N"/>
</dbReference>
<gene>
    <name evidence="9" type="ORF">KTH89_01895</name>
</gene>
<dbReference type="SUPFAM" id="SSF74650">
    <property type="entry name" value="Galactose mutarotase-like"/>
    <property type="match status" value="1"/>
</dbReference>
<organism evidence="9 10">
    <name type="scientific">Diplocloster agilis</name>
    <dbReference type="NCBI Taxonomy" id="2850323"/>
    <lineage>
        <taxon>Bacteria</taxon>
        <taxon>Bacillati</taxon>
        <taxon>Bacillota</taxon>
        <taxon>Clostridia</taxon>
        <taxon>Lachnospirales</taxon>
        <taxon>Lachnospiraceae</taxon>
        <taxon>Diplocloster</taxon>
    </lineage>
</organism>
<evidence type="ECO:0000256" key="6">
    <source>
        <dbReference type="ARBA" id="ARBA00023295"/>
    </source>
</evidence>
<keyword evidence="10" id="KW-1185">Reference proteome</keyword>
<dbReference type="PANTHER" id="PTHR46323:SF2">
    <property type="entry name" value="BETA-GALACTOSIDASE"/>
    <property type="match status" value="1"/>
</dbReference>
<dbReference type="InterPro" id="IPR017853">
    <property type="entry name" value="GH"/>
</dbReference>
<dbReference type="Gene3D" id="2.60.40.10">
    <property type="entry name" value="Immunoglobulins"/>
    <property type="match status" value="2"/>
</dbReference>
<dbReference type="InterPro" id="IPR004199">
    <property type="entry name" value="B-gal_small/dom_5"/>
</dbReference>
<proteinExistence type="inferred from homology"/>
<evidence type="ECO:0000256" key="5">
    <source>
        <dbReference type="ARBA" id="ARBA00022801"/>
    </source>
</evidence>
<keyword evidence="6" id="KW-0326">Glycosidase</keyword>
<comment type="catalytic activity">
    <reaction evidence="1">
        <text>Hydrolysis of terminal non-reducing beta-D-galactose residues in beta-D-galactosides.</text>
        <dbReference type="EC" id="3.2.1.23"/>
    </reaction>
</comment>
<dbReference type="PROSITE" id="PS00608">
    <property type="entry name" value="GLYCOSYL_HYDROL_F2_2"/>
    <property type="match status" value="1"/>
</dbReference>
<dbReference type="GO" id="GO:0030246">
    <property type="term" value="F:carbohydrate binding"/>
    <property type="evidence" value="ECO:0007669"/>
    <property type="project" value="InterPro"/>
</dbReference>
<dbReference type="SUPFAM" id="SSF49785">
    <property type="entry name" value="Galactose-binding domain-like"/>
    <property type="match status" value="1"/>
</dbReference>
<dbReference type="RefSeq" id="WP_238720425.1">
    <property type="nucleotide sequence ID" value="NZ_JAHQCW010000002.1"/>
</dbReference>
<protein>
    <recommendedName>
        <fullName evidence="4">Beta-galactosidase</fullName>
        <ecNumber evidence="3">3.2.1.23</ecNumber>
    </recommendedName>
    <alternativeName>
        <fullName evidence="7">Lactase</fullName>
    </alternativeName>
</protein>
<dbReference type="Gene3D" id="2.60.120.260">
    <property type="entry name" value="Galactose-binding domain-like"/>
    <property type="match status" value="1"/>
</dbReference>
<dbReference type="EMBL" id="JAHQCW010000002">
    <property type="protein sequence ID" value="MBU9735267.1"/>
    <property type="molecule type" value="Genomic_DNA"/>
</dbReference>
<evidence type="ECO:0000256" key="4">
    <source>
        <dbReference type="ARBA" id="ARBA00013303"/>
    </source>
</evidence>
<evidence type="ECO:0000313" key="10">
    <source>
        <dbReference type="Proteomes" id="UP000712157"/>
    </source>
</evidence>
<dbReference type="InterPro" id="IPR006101">
    <property type="entry name" value="Glyco_hydro_2"/>
</dbReference>
<dbReference type="PRINTS" id="PR00132">
    <property type="entry name" value="GLHYDRLASE2"/>
</dbReference>
<dbReference type="Pfam" id="PF02836">
    <property type="entry name" value="Glyco_hydro_2_C"/>
    <property type="match status" value="1"/>
</dbReference>
<dbReference type="GO" id="GO:0009341">
    <property type="term" value="C:beta-galactosidase complex"/>
    <property type="evidence" value="ECO:0007669"/>
    <property type="project" value="InterPro"/>
</dbReference>
<evidence type="ECO:0000313" key="9">
    <source>
        <dbReference type="EMBL" id="MBU9735267.1"/>
    </source>
</evidence>
<dbReference type="InterPro" id="IPR023232">
    <property type="entry name" value="Glyco_hydro_2_AS"/>
</dbReference>
<dbReference type="InterPro" id="IPR013783">
    <property type="entry name" value="Ig-like_fold"/>
</dbReference>
<evidence type="ECO:0000259" key="8">
    <source>
        <dbReference type="SMART" id="SM01038"/>
    </source>
</evidence>
<dbReference type="Pfam" id="PF02837">
    <property type="entry name" value="Glyco_hydro_2_N"/>
    <property type="match status" value="1"/>
</dbReference>
<dbReference type="InterPro" id="IPR008979">
    <property type="entry name" value="Galactose-bd-like_sf"/>
</dbReference>
<dbReference type="SUPFAM" id="SSF49303">
    <property type="entry name" value="beta-Galactosidase/glucuronidase domain"/>
    <property type="match status" value="2"/>
</dbReference>
<keyword evidence="5" id="KW-0378">Hydrolase</keyword>
<evidence type="ECO:0000256" key="2">
    <source>
        <dbReference type="ARBA" id="ARBA00007401"/>
    </source>
</evidence>
<name>A0A949JWZ0_9FIRM</name>
<dbReference type="InterPro" id="IPR014718">
    <property type="entry name" value="GH-type_carb-bd"/>
</dbReference>
<feature type="domain" description="Beta galactosidase small chain/" evidence="8">
    <location>
        <begin position="732"/>
        <end position="1000"/>
    </location>
</feature>
<dbReference type="EC" id="3.2.1.23" evidence="3"/>
<dbReference type="Pfam" id="PF02929">
    <property type="entry name" value="Bgal_small_N"/>
    <property type="match status" value="1"/>
</dbReference>
<dbReference type="SUPFAM" id="SSF51445">
    <property type="entry name" value="(Trans)glycosidases"/>
    <property type="match status" value="1"/>
</dbReference>
<dbReference type="InterPro" id="IPR036156">
    <property type="entry name" value="Beta-gal/glucu_dom_sf"/>
</dbReference>
<comment type="similarity">
    <text evidence="2">Belongs to the glycosyl hydrolase 2 family.</text>
</comment>
<evidence type="ECO:0000256" key="7">
    <source>
        <dbReference type="ARBA" id="ARBA00032230"/>
    </source>
</evidence>
<evidence type="ECO:0000256" key="3">
    <source>
        <dbReference type="ARBA" id="ARBA00012756"/>
    </source>
</evidence>